<dbReference type="AlphaFoldDB" id="A0A1U7X2E6"/>
<evidence type="ECO:0000313" key="3">
    <source>
        <dbReference type="RefSeq" id="XP_009781049.1"/>
    </source>
</evidence>
<reference evidence="2" key="1">
    <citation type="journal article" date="2013" name="Genome Biol.">
        <title>Reference genomes and transcriptomes of Nicotiana sylvestris and Nicotiana tomentosiformis.</title>
        <authorList>
            <person name="Sierro N."/>
            <person name="Battey J.N."/>
            <person name="Ouadi S."/>
            <person name="Bovet L."/>
            <person name="Goepfert S."/>
            <person name="Bakaher N."/>
            <person name="Peitsch M.C."/>
            <person name="Ivanov N.V."/>
        </authorList>
    </citation>
    <scope>NUCLEOTIDE SEQUENCE [LARGE SCALE GENOMIC DNA]</scope>
</reference>
<feature type="domain" description="Transposase-associated" evidence="1">
    <location>
        <begin position="110"/>
        <end position="182"/>
    </location>
</feature>
<gene>
    <name evidence="3" type="primary">LOC104230016</name>
</gene>
<keyword evidence="2" id="KW-1185">Reference proteome</keyword>
<protein>
    <submittedName>
        <fullName evidence="3">Uncharacterized protein LOC104230016</fullName>
    </submittedName>
</protein>
<dbReference type="Proteomes" id="UP000189701">
    <property type="component" value="Unplaced"/>
</dbReference>
<dbReference type="OrthoDB" id="1729146at2759"/>
<accession>A0A1U7X2E6</accession>
<dbReference type="InterPro" id="IPR029480">
    <property type="entry name" value="Transpos_assoc"/>
</dbReference>
<name>A0A1U7X2E6_NICSY</name>
<dbReference type="RefSeq" id="XP_009781049.1">
    <property type="nucleotide sequence ID" value="XM_009782747.1"/>
</dbReference>
<reference evidence="3" key="2">
    <citation type="submission" date="2025-08" db="UniProtKB">
        <authorList>
            <consortium name="RefSeq"/>
        </authorList>
    </citation>
    <scope>IDENTIFICATION</scope>
    <source>
        <tissue evidence="3">Leaf</tissue>
    </source>
</reference>
<proteinExistence type="predicted"/>
<sequence length="410" mass="47344">MYDDIDGLLHDTFRNVEDDLGHEGVRDGPSEDAKRFFKLVEEGKEELYPGCENFSKLGFTIRLYLFKCIHGISNVAFTDLLELLKEAFPFAQLPESFYKDKINLMDNGDKRWMGLRRSTDEYIQGVNKFLDKAFERASQGNQILCPCKVCANCFWHHRNVVEDHLIVNGFVHGYNKWVFHGEGFSSRKTPCPRSNDEGSDMYDDIDGLLHDTFRNVEDDLGHEGVRDGPSEDAKRFFKLVEEGKEELYPGCENFSKLGFTIRLYLFKCIHGISNVAFTDLLELLKEAFPFAQLPESFYKATSMIKDLGLHYEKIHACPNDCMLFWNEYVNVDTCSVCGSSRWKNVVNVLTNKNTKTPAKVLRYFPLKPRLQRIFMCPETAEAMRWHATERPNDGNIRHPADGDAWKEFDS</sequence>
<dbReference type="eggNOG" id="ENOG502S7PW">
    <property type="taxonomic scope" value="Eukaryota"/>
</dbReference>
<dbReference type="PANTHER" id="PTHR10775">
    <property type="entry name" value="OS08G0208400 PROTEIN"/>
    <property type="match status" value="1"/>
</dbReference>
<dbReference type="Pfam" id="PF13963">
    <property type="entry name" value="Transpos_assoc"/>
    <property type="match status" value="1"/>
</dbReference>
<dbReference type="STRING" id="4096.A0A1U7X2E6"/>
<evidence type="ECO:0000259" key="1">
    <source>
        <dbReference type="Pfam" id="PF13963"/>
    </source>
</evidence>
<organism evidence="2 3">
    <name type="scientific">Nicotiana sylvestris</name>
    <name type="common">Wood tobacco</name>
    <name type="synonym">South American tobacco</name>
    <dbReference type="NCBI Taxonomy" id="4096"/>
    <lineage>
        <taxon>Eukaryota</taxon>
        <taxon>Viridiplantae</taxon>
        <taxon>Streptophyta</taxon>
        <taxon>Embryophyta</taxon>
        <taxon>Tracheophyta</taxon>
        <taxon>Spermatophyta</taxon>
        <taxon>Magnoliopsida</taxon>
        <taxon>eudicotyledons</taxon>
        <taxon>Gunneridae</taxon>
        <taxon>Pentapetalae</taxon>
        <taxon>asterids</taxon>
        <taxon>lamiids</taxon>
        <taxon>Solanales</taxon>
        <taxon>Solanaceae</taxon>
        <taxon>Nicotianoideae</taxon>
        <taxon>Nicotianeae</taxon>
        <taxon>Nicotiana</taxon>
    </lineage>
</organism>
<evidence type="ECO:0000313" key="2">
    <source>
        <dbReference type="Proteomes" id="UP000189701"/>
    </source>
</evidence>
<dbReference type="PANTHER" id="PTHR10775:SF172">
    <property type="entry name" value="TNP2, PARTIAL"/>
    <property type="match status" value="1"/>
</dbReference>